<evidence type="ECO:0000256" key="2">
    <source>
        <dbReference type="ARBA" id="ARBA00023002"/>
    </source>
</evidence>
<dbReference type="Gene3D" id="3.90.1170.50">
    <property type="entry name" value="Aldehyde oxidase/xanthine dehydrogenase, a/b hammerhead"/>
    <property type="match status" value="1"/>
</dbReference>
<sequence>MRSAIQLKQVNQRIPKLDGMALTTGKGVYTDDIVPQGCLVVKVLRSPHAFAKIKSIKTDTALRVDGIECILTYQDVPKIRYTLAGQSYPEPSPYDRYILEQVVRYVGDPVAIVAGRDEKAVDKALSMIHVKYDVREPLLDFETAKDHKTVIHKEDDYHNNFDIGGNPAKNLVASGSDIAGDVDAEFAKCDVVLQETYYTKANAQAMMETFRTYTYLDCNGRLNVVSSTQIPFHCRRTIAHALGLPQTAVRVAKPRIGGGFGAKQTMVSELFPALVTMKTGKPAKMIFTRQESFAASNSRHQMRMTVKLGATKDGIIKAISLHTLSNAGAYGEHASTTVGLTGHKTIPLYSKANAFKFTYDVVYTNTMAAGAFRGYGATQGCFAVESTVNQLANMLHIDPAELRLKNIPQQGEKMPAYYNETLSSSMLENCIKKGKQMIGWDQKYPSVQVDDHRVRGVGMSITMQGSGISNIDVASVAIRLNDSGFYTLMIGATDMGTGCDTILAQMAAELMHCPISRITVDGVDTDHSPYDTGSYASSTTYVTGMAVVKACAQLTSMIKEEGARLLEIPTVLAEFDGDRVYSSADRTHAISLDKLAQSLVGGKPGNWLCANASHCSPTSPPPMMAGFAEVEVDTETGELKLLDYVGVVDCGTVVNPNLATVQAEGGIAQGIGMAMYEDIQYNEYGKMSNDSFMQYKIPSRLDVPNIRVAFESSYEPTGPFGAKSIGEIVINTPSPAIADAVFNAVGVRIQSLPITAEKIKLAMLQQNE</sequence>
<dbReference type="SUPFAM" id="SSF54665">
    <property type="entry name" value="CO dehydrogenase molybdoprotein N-domain-like"/>
    <property type="match status" value="1"/>
</dbReference>
<keyword evidence="1" id="KW-0500">Molybdenum</keyword>
<reference evidence="4 5" key="1">
    <citation type="submission" date="2016-10" db="EMBL/GenBank/DDBJ databases">
        <authorList>
            <person name="de Groot N.N."/>
        </authorList>
    </citation>
    <scope>NUCLEOTIDE SEQUENCE [LARGE SCALE GENOMIC DNA]</scope>
    <source>
        <strain evidence="4 5">CGMCC 1.5070</strain>
    </source>
</reference>
<gene>
    <name evidence="4" type="ORF">SAMN05216180_0294</name>
</gene>
<dbReference type="Proteomes" id="UP000199158">
    <property type="component" value="Unassembled WGS sequence"/>
</dbReference>
<dbReference type="PANTHER" id="PTHR11908">
    <property type="entry name" value="XANTHINE DEHYDROGENASE"/>
    <property type="match status" value="1"/>
</dbReference>
<dbReference type="InterPro" id="IPR008274">
    <property type="entry name" value="AldOxase/xan_DH_MoCoBD1"/>
</dbReference>
<dbReference type="InterPro" id="IPR046867">
    <property type="entry name" value="AldOxase/xan_DH_MoCoBD2"/>
</dbReference>
<evidence type="ECO:0000259" key="3">
    <source>
        <dbReference type="SMART" id="SM01008"/>
    </source>
</evidence>
<keyword evidence="5" id="KW-1185">Reference proteome</keyword>
<dbReference type="Pfam" id="PF01315">
    <property type="entry name" value="Ald_Xan_dh_C"/>
    <property type="match status" value="1"/>
</dbReference>
<dbReference type="InterPro" id="IPR037165">
    <property type="entry name" value="AldOxase/xan_DH_Mopterin-bd_sf"/>
</dbReference>
<dbReference type="RefSeq" id="WP_242943058.1">
    <property type="nucleotide sequence ID" value="NZ_FOCG01000001.1"/>
</dbReference>
<protein>
    <submittedName>
        <fullName evidence="4">CO or xanthine dehydrogenase, Mo-binding subunit</fullName>
    </submittedName>
</protein>
<dbReference type="Pfam" id="PF20256">
    <property type="entry name" value="MoCoBD_2"/>
    <property type="match status" value="1"/>
</dbReference>
<name>A0A1H7YYX0_9FIRM</name>
<dbReference type="InterPro" id="IPR000674">
    <property type="entry name" value="Ald_Oxase/Xan_DH_a/b"/>
</dbReference>
<dbReference type="InterPro" id="IPR036856">
    <property type="entry name" value="Ald_Oxase/Xan_DH_a/b_sf"/>
</dbReference>
<dbReference type="STRING" id="474960.SAMN05216180_0294"/>
<dbReference type="GO" id="GO:0016491">
    <property type="term" value="F:oxidoreductase activity"/>
    <property type="evidence" value="ECO:0007669"/>
    <property type="project" value="UniProtKB-KW"/>
</dbReference>
<accession>A0A1H7YYX0</accession>
<feature type="domain" description="Aldehyde oxidase/xanthine dehydrogenase a/b hammerhead" evidence="3">
    <location>
        <begin position="24"/>
        <end position="136"/>
    </location>
</feature>
<dbReference type="SUPFAM" id="SSF56003">
    <property type="entry name" value="Molybdenum cofactor-binding domain"/>
    <property type="match status" value="1"/>
</dbReference>
<dbReference type="Pfam" id="PF02738">
    <property type="entry name" value="MoCoBD_1"/>
    <property type="match status" value="1"/>
</dbReference>
<dbReference type="EMBL" id="FOCG01000001">
    <property type="protein sequence ID" value="SEM50429.1"/>
    <property type="molecule type" value="Genomic_DNA"/>
</dbReference>
<dbReference type="Gene3D" id="3.30.365.10">
    <property type="entry name" value="Aldehyde oxidase/xanthine dehydrogenase, molybdopterin binding domain"/>
    <property type="match status" value="4"/>
</dbReference>
<dbReference type="InterPro" id="IPR016208">
    <property type="entry name" value="Ald_Oxase/xanthine_DH-like"/>
</dbReference>
<evidence type="ECO:0000256" key="1">
    <source>
        <dbReference type="ARBA" id="ARBA00022505"/>
    </source>
</evidence>
<keyword evidence="2" id="KW-0560">Oxidoreductase</keyword>
<proteinExistence type="predicted"/>
<dbReference type="SMART" id="SM01008">
    <property type="entry name" value="Ald_Xan_dh_C"/>
    <property type="match status" value="1"/>
</dbReference>
<dbReference type="GO" id="GO:0005506">
    <property type="term" value="F:iron ion binding"/>
    <property type="evidence" value="ECO:0007669"/>
    <property type="project" value="InterPro"/>
</dbReference>
<evidence type="ECO:0000313" key="5">
    <source>
        <dbReference type="Proteomes" id="UP000199158"/>
    </source>
</evidence>
<organism evidence="4 5">
    <name type="scientific">Hydrogenoanaerobacterium saccharovorans</name>
    <dbReference type="NCBI Taxonomy" id="474960"/>
    <lineage>
        <taxon>Bacteria</taxon>
        <taxon>Bacillati</taxon>
        <taxon>Bacillota</taxon>
        <taxon>Clostridia</taxon>
        <taxon>Eubacteriales</taxon>
        <taxon>Oscillospiraceae</taxon>
        <taxon>Hydrogenoanaerobacterium</taxon>
    </lineage>
</organism>
<dbReference type="PANTHER" id="PTHR11908:SF132">
    <property type="entry name" value="ALDEHYDE OXIDASE 1-RELATED"/>
    <property type="match status" value="1"/>
</dbReference>
<evidence type="ECO:0000313" key="4">
    <source>
        <dbReference type="EMBL" id="SEM50429.1"/>
    </source>
</evidence>
<dbReference type="AlphaFoldDB" id="A0A1H7YYX0"/>